<dbReference type="PROSITE" id="PS50119">
    <property type="entry name" value="ZF_BBOX"/>
    <property type="match status" value="1"/>
</dbReference>
<dbReference type="PANTHER" id="PTHR25462">
    <property type="entry name" value="BONUS, ISOFORM C-RELATED"/>
    <property type="match status" value="1"/>
</dbReference>
<dbReference type="Proteomes" id="UP000183832">
    <property type="component" value="Unassembled WGS sequence"/>
</dbReference>
<dbReference type="SMART" id="SM00336">
    <property type="entry name" value="BBOX"/>
    <property type="match status" value="1"/>
</dbReference>
<dbReference type="Gene3D" id="2.60.40.10">
    <property type="entry name" value="Immunoglobulins"/>
    <property type="match status" value="1"/>
</dbReference>
<dbReference type="OrthoDB" id="264520at2759"/>
<feature type="non-terminal residue" evidence="5">
    <location>
        <position position="566"/>
    </location>
</feature>
<feature type="repeat" description="Filamin" evidence="3">
    <location>
        <begin position="371"/>
        <end position="460"/>
    </location>
</feature>
<evidence type="ECO:0000313" key="5">
    <source>
        <dbReference type="EMBL" id="CRK87500.1"/>
    </source>
</evidence>
<proteinExistence type="predicted"/>
<reference evidence="5 6" key="1">
    <citation type="submission" date="2015-04" db="EMBL/GenBank/DDBJ databases">
        <authorList>
            <person name="Syromyatnikov M.Y."/>
            <person name="Popov V.N."/>
        </authorList>
    </citation>
    <scope>NUCLEOTIDE SEQUENCE [LARGE SCALE GENOMIC DNA]</scope>
</reference>
<dbReference type="InterPro" id="IPR000315">
    <property type="entry name" value="Znf_B-box"/>
</dbReference>
<keyword evidence="2" id="KW-0479">Metal-binding</keyword>
<dbReference type="PROSITE" id="PS50194">
    <property type="entry name" value="FILAMIN_REPEAT"/>
    <property type="match status" value="1"/>
</dbReference>
<evidence type="ECO:0000256" key="1">
    <source>
        <dbReference type="ARBA" id="ARBA00022737"/>
    </source>
</evidence>
<evidence type="ECO:0000256" key="2">
    <source>
        <dbReference type="PROSITE-ProRule" id="PRU00024"/>
    </source>
</evidence>
<keyword evidence="2" id="KW-0863">Zinc-finger</keyword>
<dbReference type="InterPro" id="IPR017868">
    <property type="entry name" value="Filamin/ABP280_repeat-like"/>
</dbReference>
<feature type="domain" description="B box-type" evidence="4">
    <location>
        <begin position="145"/>
        <end position="186"/>
    </location>
</feature>
<dbReference type="Pfam" id="PF00630">
    <property type="entry name" value="Filamin"/>
    <property type="match status" value="1"/>
</dbReference>
<accession>A0A1J1HJA9</accession>
<gene>
    <name evidence="5" type="ORF">CLUMA_CG001301</name>
</gene>
<evidence type="ECO:0000259" key="4">
    <source>
        <dbReference type="PROSITE" id="PS50119"/>
    </source>
</evidence>
<dbReference type="SUPFAM" id="SSF81296">
    <property type="entry name" value="E set domains"/>
    <property type="match status" value="1"/>
</dbReference>
<keyword evidence="6" id="KW-1185">Reference proteome</keyword>
<dbReference type="STRING" id="568069.A0A1J1HJA9"/>
<protein>
    <submittedName>
        <fullName evidence="5">CLUMA_CG001301, isoform A</fullName>
    </submittedName>
</protein>
<evidence type="ECO:0000256" key="3">
    <source>
        <dbReference type="PROSITE-ProRule" id="PRU00087"/>
    </source>
</evidence>
<keyword evidence="2" id="KW-0862">Zinc</keyword>
<dbReference type="InterPro" id="IPR014756">
    <property type="entry name" value="Ig_E-set"/>
</dbReference>
<dbReference type="InterPro" id="IPR013783">
    <property type="entry name" value="Ig-like_fold"/>
</dbReference>
<dbReference type="GO" id="GO:0008270">
    <property type="term" value="F:zinc ion binding"/>
    <property type="evidence" value="ECO:0007669"/>
    <property type="project" value="UniProtKB-KW"/>
</dbReference>
<dbReference type="EMBL" id="CVRI01000004">
    <property type="protein sequence ID" value="CRK87500.1"/>
    <property type="molecule type" value="Genomic_DNA"/>
</dbReference>
<sequence>MNIFYQVQEPSLLSSMESDTSPTRCIKGRHSSIISFSEKPKSIICPTCGLATEMTIHGVYRLPQNILIARKIREATGNSFDRLSNSCQLCPFSVDSTTSCTTCALNLCNNCKAVHKRHTSNHEFKSLEKKSKKFFEKSSPKCSSSSSIKCLIHSNNVLKLFCTTCCALICSECTILIHRGHKMTSVSKAAKIYIETLKEAKDNTKPLSIYAIHSISKLNEISKKINLKCDVVEDEVMMFISEYFEALEVHKQTLLHQIARCRETKMDIIKCQQIDLERRSNEAKTAIDFTETLLNEGTDEENLMFLNLLLRKFDSCRSSDKTLDIKITDSLQFLPEVKAPSNQAQKNIPLYGIITTQVAVARNCTLDVISGLMNLRVHKKAELILLTRDVEERAMCHGSANVEVKATYRDIPSKDVPVQVTDKRDGTYTICFIPDIPGFIKISIMVNGKSILDSPFTVRARNLRPHIGIFHCCSFCSSNGKKICACGAEMEIEGYKGCGHGHHGWPGRRHWSCCGSLLENSECSVANAIKYNKFCRSLQSHCQQNQYKSKRSDMKVATRIEDESMQ</sequence>
<dbReference type="InterPro" id="IPR001298">
    <property type="entry name" value="Filamin/ABP280_rpt"/>
</dbReference>
<dbReference type="Pfam" id="PF00643">
    <property type="entry name" value="zf-B_box"/>
    <property type="match status" value="1"/>
</dbReference>
<dbReference type="GO" id="GO:0061630">
    <property type="term" value="F:ubiquitin protein ligase activity"/>
    <property type="evidence" value="ECO:0007669"/>
    <property type="project" value="TreeGrafter"/>
</dbReference>
<evidence type="ECO:0000313" key="6">
    <source>
        <dbReference type="Proteomes" id="UP000183832"/>
    </source>
</evidence>
<dbReference type="InterPro" id="IPR047153">
    <property type="entry name" value="TRIM45/56/19-like"/>
</dbReference>
<dbReference type="SUPFAM" id="SSF57845">
    <property type="entry name" value="B-box zinc-binding domain"/>
    <property type="match status" value="1"/>
</dbReference>
<name>A0A1J1HJA9_9DIPT</name>
<dbReference type="AlphaFoldDB" id="A0A1J1HJA9"/>
<dbReference type="Gene3D" id="3.30.160.60">
    <property type="entry name" value="Classic Zinc Finger"/>
    <property type="match status" value="1"/>
</dbReference>
<dbReference type="SMART" id="SM00557">
    <property type="entry name" value="IG_FLMN"/>
    <property type="match status" value="1"/>
</dbReference>
<dbReference type="PANTHER" id="PTHR25462:SF291">
    <property type="entry name" value="E3 UBIQUITIN-PROTEIN LIGASE TRIM45"/>
    <property type="match status" value="1"/>
</dbReference>
<organism evidence="5 6">
    <name type="scientific">Clunio marinus</name>
    <dbReference type="NCBI Taxonomy" id="568069"/>
    <lineage>
        <taxon>Eukaryota</taxon>
        <taxon>Metazoa</taxon>
        <taxon>Ecdysozoa</taxon>
        <taxon>Arthropoda</taxon>
        <taxon>Hexapoda</taxon>
        <taxon>Insecta</taxon>
        <taxon>Pterygota</taxon>
        <taxon>Neoptera</taxon>
        <taxon>Endopterygota</taxon>
        <taxon>Diptera</taxon>
        <taxon>Nematocera</taxon>
        <taxon>Chironomoidea</taxon>
        <taxon>Chironomidae</taxon>
        <taxon>Clunio</taxon>
    </lineage>
</organism>
<keyword evidence="1" id="KW-0677">Repeat</keyword>